<organism evidence="3 4">
    <name type="scientific">Dactylosporangium darangshiense</name>
    <dbReference type="NCBI Taxonomy" id="579108"/>
    <lineage>
        <taxon>Bacteria</taxon>
        <taxon>Bacillati</taxon>
        <taxon>Actinomycetota</taxon>
        <taxon>Actinomycetes</taxon>
        <taxon>Micromonosporales</taxon>
        <taxon>Micromonosporaceae</taxon>
        <taxon>Dactylosporangium</taxon>
    </lineage>
</organism>
<keyword evidence="4" id="KW-1185">Reference proteome</keyword>
<dbReference type="EMBL" id="BAABAT010000046">
    <property type="protein sequence ID" value="GAA4261555.1"/>
    <property type="molecule type" value="Genomic_DNA"/>
</dbReference>
<reference evidence="4" key="1">
    <citation type="journal article" date="2019" name="Int. J. Syst. Evol. Microbiol.">
        <title>The Global Catalogue of Microorganisms (GCM) 10K type strain sequencing project: providing services to taxonomists for standard genome sequencing and annotation.</title>
        <authorList>
            <consortium name="The Broad Institute Genomics Platform"/>
            <consortium name="The Broad Institute Genome Sequencing Center for Infectious Disease"/>
            <person name="Wu L."/>
            <person name="Ma J."/>
        </authorList>
    </citation>
    <scope>NUCLEOTIDE SEQUENCE [LARGE SCALE GENOMIC DNA]</scope>
    <source>
        <strain evidence="4">JCM 17441</strain>
    </source>
</reference>
<keyword evidence="2" id="KW-0812">Transmembrane</keyword>
<comment type="caution">
    <text evidence="3">The sequence shown here is derived from an EMBL/GenBank/DDBJ whole genome shotgun (WGS) entry which is preliminary data.</text>
</comment>
<keyword evidence="2" id="KW-0472">Membrane</keyword>
<evidence type="ECO:0000313" key="3">
    <source>
        <dbReference type="EMBL" id="GAA4261555.1"/>
    </source>
</evidence>
<dbReference type="Gene3D" id="3.30.2010.10">
    <property type="entry name" value="Metalloproteases ('zincins'), catalytic domain"/>
    <property type="match status" value="1"/>
</dbReference>
<sequence>MRRILAYAVAAIVHVLSIGCLALGAWLCTRDFPAVWLLPGVVLLALGGLTMPRPPAMPKHAVRLSRVEAPELYAVVERVCAGLGVRRPRVVAADDRFDAASGVAGLLRRRYLVVGAPLWASLDARGRVALLALELGRFAPGDPSRSPVTGWVDHSLAELESLLEPQRDKSLRALQDPAVLAAMSTRVGGPVGGDQSLVWIVELLLFPVTWVLRGALALLRRAYLALLRPDAIRAVHAADATAARVAGSAAVAEVLLTRWLTPSIVTVLRRDARAGDHAGAAAWAQRRAPVLPLVAAWPALAAEIRAAHPVAPAGGDGGAGEYPPSLGQRVAALPPEEPGELDLDSSGTDAELEPVYRRMVGDLRAG</sequence>
<evidence type="ECO:0008006" key="5">
    <source>
        <dbReference type="Google" id="ProtNLM"/>
    </source>
</evidence>
<gene>
    <name evidence="3" type="ORF">GCM10022255_094610</name>
</gene>
<keyword evidence="2" id="KW-1133">Transmembrane helix</keyword>
<evidence type="ECO:0000313" key="4">
    <source>
        <dbReference type="Proteomes" id="UP001500620"/>
    </source>
</evidence>
<dbReference type="RefSeq" id="WP_345138457.1">
    <property type="nucleotide sequence ID" value="NZ_BAABAT010000046.1"/>
</dbReference>
<evidence type="ECO:0000256" key="2">
    <source>
        <dbReference type="SAM" id="Phobius"/>
    </source>
</evidence>
<dbReference type="Proteomes" id="UP001500620">
    <property type="component" value="Unassembled WGS sequence"/>
</dbReference>
<evidence type="ECO:0000256" key="1">
    <source>
        <dbReference type="SAM" id="MobiDB-lite"/>
    </source>
</evidence>
<feature type="region of interest" description="Disordered" evidence="1">
    <location>
        <begin position="312"/>
        <end position="348"/>
    </location>
</feature>
<dbReference type="PROSITE" id="PS51257">
    <property type="entry name" value="PROKAR_LIPOPROTEIN"/>
    <property type="match status" value="1"/>
</dbReference>
<proteinExistence type="predicted"/>
<feature type="transmembrane region" description="Helical" evidence="2">
    <location>
        <begin position="34"/>
        <end position="51"/>
    </location>
</feature>
<dbReference type="CDD" id="cd07328">
    <property type="entry name" value="M48_Ste24p_like"/>
    <property type="match status" value="1"/>
</dbReference>
<name>A0ABP8DQT0_9ACTN</name>
<protein>
    <recommendedName>
        <fullName evidence="5">Peptidase M48 domain-containing protein</fullName>
    </recommendedName>
</protein>
<accession>A0ABP8DQT0</accession>